<evidence type="ECO:0000313" key="2">
    <source>
        <dbReference type="Proteomes" id="UP000632222"/>
    </source>
</evidence>
<dbReference type="Proteomes" id="UP000632222">
    <property type="component" value="Unassembled WGS sequence"/>
</dbReference>
<dbReference type="EMBL" id="BMOD01000014">
    <property type="protein sequence ID" value="GGJ44404.1"/>
    <property type="molecule type" value="Genomic_DNA"/>
</dbReference>
<gene>
    <name evidence="1" type="ORF">GCM10008938_33250</name>
</gene>
<organism evidence="1 2">
    <name type="scientific">Deinococcus roseus</name>
    <dbReference type="NCBI Taxonomy" id="392414"/>
    <lineage>
        <taxon>Bacteria</taxon>
        <taxon>Thermotogati</taxon>
        <taxon>Deinococcota</taxon>
        <taxon>Deinococci</taxon>
        <taxon>Deinococcales</taxon>
        <taxon>Deinococcaceae</taxon>
        <taxon>Deinococcus</taxon>
    </lineage>
</organism>
<proteinExistence type="predicted"/>
<keyword evidence="2" id="KW-1185">Reference proteome</keyword>
<reference evidence="2" key="1">
    <citation type="journal article" date="2019" name="Int. J. Syst. Evol. Microbiol.">
        <title>The Global Catalogue of Microorganisms (GCM) 10K type strain sequencing project: providing services to taxonomists for standard genome sequencing and annotation.</title>
        <authorList>
            <consortium name="The Broad Institute Genomics Platform"/>
            <consortium name="The Broad Institute Genome Sequencing Center for Infectious Disease"/>
            <person name="Wu L."/>
            <person name="Ma J."/>
        </authorList>
    </citation>
    <scope>NUCLEOTIDE SEQUENCE [LARGE SCALE GENOMIC DNA]</scope>
    <source>
        <strain evidence="2">JCM 14370</strain>
    </source>
</reference>
<accession>A0ABQ2D3D2</accession>
<protein>
    <submittedName>
        <fullName evidence="1">Uncharacterized protein</fullName>
    </submittedName>
</protein>
<comment type="caution">
    <text evidence="1">The sequence shown here is derived from an EMBL/GenBank/DDBJ whole genome shotgun (WGS) entry which is preliminary data.</text>
</comment>
<evidence type="ECO:0000313" key="1">
    <source>
        <dbReference type="EMBL" id="GGJ44404.1"/>
    </source>
</evidence>
<name>A0ABQ2D3D2_9DEIO</name>
<sequence length="146" mass="16756">MLADGDGKTVLSQARGELEALGVTPESQQYWYLAVQVQDDDGGAEITDFVPMTWSEDLLLKWFNDPPQDMKDLHYHNGKLVNGFDYELQVWVVNGICDHVGLNRERFGGKPWETARLEMLGEKLHHSLLLFELSDLGYTNQLRYVR</sequence>